<reference evidence="1 2" key="1">
    <citation type="submission" date="2015-06" db="EMBL/GenBank/DDBJ databases">
        <title>Genome sequencing of Thermotogales isolates from hydrothermal vents.</title>
        <authorList>
            <person name="Haverkamp T.H."/>
            <person name="Kublanov I.V."/>
            <person name="Nesbo C.L."/>
        </authorList>
    </citation>
    <scope>NUCLEOTIDE SEQUENCE [LARGE SCALE GENOMIC DNA]</scope>
    <source>
        <strain evidence="2">ik275mar</strain>
    </source>
</reference>
<name>A0ABX3IKE4_9BACT</name>
<accession>A0ABX3IKE4</accession>
<evidence type="ECO:0000313" key="1">
    <source>
        <dbReference type="EMBL" id="ONN27012.1"/>
    </source>
</evidence>
<dbReference type="Proteomes" id="UP000242616">
    <property type="component" value="Unassembled WGS sequence"/>
</dbReference>
<keyword evidence="2" id="KW-1185">Reference proteome</keyword>
<dbReference type="EMBL" id="LBFC01000020">
    <property type="protein sequence ID" value="ONN27012.1"/>
    <property type="molecule type" value="Genomic_DNA"/>
</dbReference>
<proteinExistence type="predicted"/>
<organism evidence="1 2">
    <name type="scientific">Thermosipho affectus</name>
    <dbReference type="NCBI Taxonomy" id="660294"/>
    <lineage>
        <taxon>Bacteria</taxon>
        <taxon>Thermotogati</taxon>
        <taxon>Thermotogota</taxon>
        <taxon>Thermotogae</taxon>
        <taxon>Thermotogales</taxon>
        <taxon>Fervidobacteriaceae</taxon>
        <taxon>Thermosipho</taxon>
    </lineage>
</organism>
<protein>
    <submittedName>
        <fullName evidence="1">Uncharacterized protein</fullName>
    </submittedName>
</protein>
<comment type="caution">
    <text evidence="1">The sequence shown here is derived from an EMBL/GenBank/DDBJ whole genome shotgun (WGS) entry which is preliminary data.</text>
</comment>
<evidence type="ECO:0000313" key="2">
    <source>
        <dbReference type="Proteomes" id="UP000242616"/>
    </source>
</evidence>
<gene>
    <name evidence="1" type="ORF">XJ44_06055</name>
</gene>
<sequence length="230" mass="25981">MVLLLSYFQIVFPAKISNQPLEDILNDVSLVCLGSLGDLTLAYDAGKAAGYLLKKEGYDAYVVGVLDTLSLDDKEPFHRVNNSAYITAHVYSLFSKGLLSAGIIPIFDGRVIDKEIIYSLNTRNATYPIVVETESEKEKLDKYKGSIILKDELEGYIDRVKLFWNLKEVDVEAIRMKILKNSIIWLGGEEKIYVNQIFRNDGLIIFSKDILGYARDVLEGYEPATGRKPW</sequence>